<dbReference type="AlphaFoldDB" id="A0A7J6V933"/>
<protein>
    <submittedName>
        <fullName evidence="1">Uncharacterized protein</fullName>
    </submittedName>
</protein>
<evidence type="ECO:0000313" key="1">
    <source>
        <dbReference type="EMBL" id="KAF5181539.1"/>
    </source>
</evidence>
<proteinExistence type="predicted"/>
<accession>A0A7J6V933</accession>
<organism evidence="1 2">
    <name type="scientific">Thalictrum thalictroides</name>
    <name type="common">Rue-anemone</name>
    <name type="synonym">Anemone thalictroides</name>
    <dbReference type="NCBI Taxonomy" id="46969"/>
    <lineage>
        <taxon>Eukaryota</taxon>
        <taxon>Viridiplantae</taxon>
        <taxon>Streptophyta</taxon>
        <taxon>Embryophyta</taxon>
        <taxon>Tracheophyta</taxon>
        <taxon>Spermatophyta</taxon>
        <taxon>Magnoliopsida</taxon>
        <taxon>Ranunculales</taxon>
        <taxon>Ranunculaceae</taxon>
        <taxon>Thalictroideae</taxon>
        <taxon>Thalictrum</taxon>
    </lineage>
</organism>
<sequence length="161" mass="18931">MEENDGSMFLVMEMVSEHLTKRYNDLLEELKKFRSEFMELCVERRTAVDKLGDEGRRYIEEGIIPSVDLNKALDSISLQIKEDYSKAEAVIDPKILQMKEIYHLRHRIDMTRKIALIKSIRSSKKDELICMKAISAYACLHSADKPYDLVVLYYIYGRHHR</sequence>
<dbReference type="OrthoDB" id="10387408at2759"/>
<comment type="caution">
    <text evidence="1">The sequence shown here is derived from an EMBL/GenBank/DDBJ whole genome shotgun (WGS) entry which is preliminary data.</text>
</comment>
<gene>
    <name evidence="1" type="ORF">FRX31_028875</name>
</gene>
<dbReference type="EMBL" id="JABWDY010036016">
    <property type="protein sequence ID" value="KAF5181539.1"/>
    <property type="molecule type" value="Genomic_DNA"/>
</dbReference>
<name>A0A7J6V933_THATH</name>
<dbReference type="Proteomes" id="UP000554482">
    <property type="component" value="Unassembled WGS sequence"/>
</dbReference>
<reference evidence="1 2" key="1">
    <citation type="submission" date="2020-06" db="EMBL/GenBank/DDBJ databases">
        <title>Transcriptomic and genomic resources for Thalictrum thalictroides and T. hernandezii: Facilitating candidate gene discovery in an emerging model plant lineage.</title>
        <authorList>
            <person name="Arias T."/>
            <person name="Riano-Pachon D.M."/>
            <person name="Di Stilio V.S."/>
        </authorList>
    </citation>
    <scope>NUCLEOTIDE SEQUENCE [LARGE SCALE GENOMIC DNA]</scope>
    <source>
        <strain evidence="2">cv. WT478/WT964</strain>
        <tissue evidence="1">Leaves</tissue>
    </source>
</reference>
<evidence type="ECO:0000313" key="2">
    <source>
        <dbReference type="Proteomes" id="UP000554482"/>
    </source>
</evidence>
<keyword evidence="2" id="KW-1185">Reference proteome</keyword>